<comment type="caution">
    <text evidence="1">The sequence shown here is derived from an EMBL/GenBank/DDBJ whole genome shotgun (WGS) entry which is preliminary data.</text>
</comment>
<dbReference type="EMBL" id="LKAJ01000003">
    <property type="protein sequence ID" value="KRG21883.1"/>
    <property type="molecule type" value="Genomic_DNA"/>
</dbReference>
<evidence type="ECO:0000313" key="3">
    <source>
        <dbReference type="Proteomes" id="UP000051497"/>
    </source>
</evidence>
<dbReference type="EMBL" id="LKAJ02000001">
    <property type="protein sequence ID" value="MCS5710426.1"/>
    <property type="molecule type" value="Genomic_DNA"/>
</dbReference>
<gene>
    <name evidence="2" type="ORF">HT99x_003210</name>
    <name evidence="1" type="ORF">HT99x_01077</name>
</gene>
<keyword evidence="3" id="KW-1185">Reference proteome</keyword>
<dbReference type="PATRIC" id="fig|1590043.3.peg.1089"/>
<dbReference type="RefSeq" id="WP_075065702.1">
    <property type="nucleotide sequence ID" value="NZ_LKAJ02000001.1"/>
</dbReference>
<dbReference type="SUPFAM" id="SSF56281">
    <property type="entry name" value="Metallo-hydrolase/oxidoreductase"/>
    <property type="match status" value="1"/>
</dbReference>
<reference evidence="1" key="1">
    <citation type="submission" date="2015-09" db="EMBL/GenBank/DDBJ databases">
        <title>Draft Genome Sequences of Two Novel Amoeba-resistant Intranuclear Bacteria, Candidatus Berkiella cookevillensis and Candidatus Berkiella aquae.</title>
        <authorList>
            <person name="Mehari Y.T."/>
            <person name="Arivett B.A."/>
            <person name="Farone A.L."/>
            <person name="Gunderson J.H."/>
            <person name="Farone M.B."/>
        </authorList>
    </citation>
    <scope>NUCLEOTIDE SEQUENCE [LARGE SCALE GENOMIC DNA]</scope>
    <source>
        <strain evidence="1">HT99</strain>
    </source>
</reference>
<reference evidence="2" key="2">
    <citation type="journal article" date="2016" name="Genome Announc.">
        <title>Draft Genome Sequences of Two Novel Amoeba-Resistant Intranuclear Bacteria, 'Candidatus Berkiella cookevillensis' and 'Candidatus Berkiella aquae'.</title>
        <authorList>
            <person name="Mehari Y.T."/>
            <person name="Arivett B.A."/>
            <person name="Farone A.L."/>
            <person name="Gunderson J.H."/>
            <person name="Farone M.B."/>
        </authorList>
    </citation>
    <scope>NUCLEOTIDE SEQUENCE</scope>
    <source>
        <strain evidence="2">HT99</strain>
    </source>
</reference>
<accession>A0A0Q9YM99</accession>
<evidence type="ECO:0000313" key="1">
    <source>
        <dbReference type="EMBL" id="KRG21883.1"/>
    </source>
</evidence>
<proteinExistence type="predicted"/>
<reference evidence="2" key="3">
    <citation type="submission" date="2021-06" db="EMBL/GenBank/DDBJ databases">
        <title>Genomic Description and Analysis of Intracellular Bacteria, Candidatus Berkiella cookevillensis and Candidatus Berkiella aquae.</title>
        <authorList>
            <person name="Kidane D.T."/>
            <person name="Mehari Y.T."/>
            <person name="Rice F.C."/>
            <person name="Arivett B.A."/>
            <person name="Farone A.L."/>
            <person name="Berk S.G."/>
            <person name="Farone M.B."/>
        </authorList>
    </citation>
    <scope>NUCLEOTIDE SEQUENCE</scope>
    <source>
        <strain evidence="2">HT99</strain>
    </source>
</reference>
<dbReference type="InterPro" id="IPR036866">
    <property type="entry name" value="RibonucZ/Hydroxyglut_hydro"/>
</dbReference>
<organism evidence="1">
    <name type="scientific">Candidatus Berkiella aquae</name>
    <dbReference type="NCBI Taxonomy" id="295108"/>
    <lineage>
        <taxon>Bacteria</taxon>
        <taxon>Pseudomonadati</taxon>
        <taxon>Pseudomonadota</taxon>
        <taxon>Gammaproteobacteria</taxon>
        <taxon>Candidatus Berkiellales</taxon>
        <taxon>Candidatus Berkiellaceae</taxon>
        <taxon>Candidatus Berkiella</taxon>
    </lineage>
</organism>
<name>A0A0Q9YM99_9GAMM</name>
<dbReference type="Proteomes" id="UP000051497">
    <property type="component" value="Unassembled WGS sequence"/>
</dbReference>
<sequence>MTQYSPAWPHGELKEVFPNLFFVMGTNVTIHEGVVLQHSCNMVIVKHGNELTLINTVRLNENGLAALDNLGQVTNVVRIGAFHGRHDAFYLDRYQAKLWALNGVKDIELSSHGKMPFPDCALFIFETSTHPEAILHVSREGGILITCDSIKNWTSIDPFFSEETGKLYASLGFLGEATISKIWQQACNIKAQDFARLKLMSFKHLLSAHGEPLLNDAYEKVNATIKQEFGV</sequence>
<dbReference type="OrthoDB" id="819793at2"/>
<evidence type="ECO:0008006" key="4">
    <source>
        <dbReference type="Google" id="ProtNLM"/>
    </source>
</evidence>
<dbReference type="STRING" id="295108.HT99x_01077"/>
<evidence type="ECO:0000313" key="2">
    <source>
        <dbReference type="EMBL" id="MCS5710426.1"/>
    </source>
</evidence>
<dbReference type="AlphaFoldDB" id="A0A0Q9YM99"/>
<protein>
    <recommendedName>
        <fullName evidence="4">Metallo-beta-lactamase domain-containing protein</fullName>
    </recommendedName>
</protein>